<reference evidence="2 3" key="1">
    <citation type="submission" date="2019-05" db="EMBL/GenBank/DDBJ databases">
        <title>Another draft genome of Portunus trituberculatus and its Hox gene families provides insights of decapod evolution.</title>
        <authorList>
            <person name="Jeong J.-H."/>
            <person name="Song I."/>
            <person name="Kim S."/>
            <person name="Choi T."/>
            <person name="Kim D."/>
            <person name="Ryu S."/>
            <person name="Kim W."/>
        </authorList>
    </citation>
    <scope>NUCLEOTIDE SEQUENCE [LARGE SCALE GENOMIC DNA]</scope>
    <source>
        <tissue evidence="2">Muscle</tissue>
    </source>
</reference>
<feature type="compositionally biased region" description="Low complexity" evidence="1">
    <location>
        <begin position="92"/>
        <end position="102"/>
    </location>
</feature>
<proteinExistence type="predicted"/>
<evidence type="ECO:0000313" key="3">
    <source>
        <dbReference type="Proteomes" id="UP000324222"/>
    </source>
</evidence>
<dbReference type="AlphaFoldDB" id="A0A5B7G2I7"/>
<gene>
    <name evidence="2" type="ORF">E2C01_047998</name>
</gene>
<name>A0A5B7G2I7_PORTR</name>
<sequence>MVAAVWMAQALPKTPEEIQGNEKKSVKVPNISLCAYVSSPPISSALIPFPSFNQVPLKATNDTKKDSMRGGTNHRPTDWLLTRVGGLRSLGVGVGVGRPRSTTHSETEGFGMSTWHGREKTRCVCPVVVRRVTTGDAGDSFKYTSFWWTKTRAAASPGTQAACCSAGCPSRAGKGVTETMCLQD</sequence>
<evidence type="ECO:0000256" key="1">
    <source>
        <dbReference type="SAM" id="MobiDB-lite"/>
    </source>
</evidence>
<keyword evidence="3" id="KW-1185">Reference proteome</keyword>
<comment type="caution">
    <text evidence="2">The sequence shown here is derived from an EMBL/GenBank/DDBJ whole genome shotgun (WGS) entry which is preliminary data.</text>
</comment>
<evidence type="ECO:0000313" key="2">
    <source>
        <dbReference type="EMBL" id="MPC54091.1"/>
    </source>
</evidence>
<protein>
    <submittedName>
        <fullName evidence="2">Uncharacterized protein</fullName>
    </submittedName>
</protein>
<organism evidence="2 3">
    <name type="scientific">Portunus trituberculatus</name>
    <name type="common">Swimming crab</name>
    <name type="synonym">Neptunus trituberculatus</name>
    <dbReference type="NCBI Taxonomy" id="210409"/>
    <lineage>
        <taxon>Eukaryota</taxon>
        <taxon>Metazoa</taxon>
        <taxon>Ecdysozoa</taxon>
        <taxon>Arthropoda</taxon>
        <taxon>Crustacea</taxon>
        <taxon>Multicrustacea</taxon>
        <taxon>Malacostraca</taxon>
        <taxon>Eumalacostraca</taxon>
        <taxon>Eucarida</taxon>
        <taxon>Decapoda</taxon>
        <taxon>Pleocyemata</taxon>
        <taxon>Brachyura</taxon>
        <taxon>Eubrachyura</taxon>
        <taxon>Portunoidea</taxon>
        <taxon>Portunidae</taxon>
        <taxon>Portuninae</taxon>
        <taxon>Portunus</taxon>
    </lineage>
</organism>
<dbReference type="Proteomes" id="UP000324222">
    <property type="component" value="Unassembled WGS sequence"/>
</dbReference>
<accession>A0A5B7G2I7</accession>
<dbReference type="EMBL" id="VSRR010012101">
    <property type="protein sequence ID" value="MPC54091.1"/>
    <property type="molecule type" value="Genomic_DNA"/>
</dbReference>
<feature type="region of interest" description="Disordered" evidence="1">
    <location>
        <begin position="92"/>
        <end position="112"/>
    </location>
</feature>